<name>A0ABY7EME0_MYAAR</name>
<sequence>MTEKHIMVTSSSFSFSKVHVTIFCSAKLEDIILEYVKHDDTEEVQKDDTTAVIKPEGSKPEFKLKIKTQTLDEGDQVDFNCEVIGEPKPEIKWLYNGEELKQEGRYLIFEQECLHHLEITDILPEDAGKYLVEAENKFGKASCTAELKVIEKPIEEVQKLEAPKFTIEIQTVETTIGDKASFFCKAKGNPQPEILWYKEDKEITKDDNRFTIEYGEEGDSSLLIIDVLPEHDGKYMAEAKNEAGKAITKAELFVHGEYVCVAFHNFARYSDIYTRQQILERCQKVLAREHDRAQFLVKVIGMPSPTVTWKKDDKPLDDTELYHVESYEDTYCFEIKDTTVHDAGVYLCVATNEVGEDSREIPLEVKDSYITCSLFVPPIGEFEVKIEPEEVGRERFIRRMHWCKVASRDERVTESPLVLRSQELSQPPEFTETLQPLTAMEEKPMTLTCKVEGLPRPEVTWLRDGKEITVTPNVKQSYVEDTATLTFTKMSMDMDGEYKCVAENSAGTTETVAKVTVEGKMEAPELTRKLTDRECREGRPVKFECAVKGIPKPENHHSSKYFSCRFINDQPIETGLKFHTDQRKGVVGDITHSLSIDSTEVDYAGKVKAVATNKAGDVETIATLTVEEKKEMPKFVRKLENIDTIEKQTVSFECEKQTVNIKLEVLVCGKSKPHKTRGNVELTNDMDDMEISSTDRVHSLTMANVKPTDAALYSVKAHNPAGQTSCSARLKVALETKTKL</sequence>
<proteinExistence type="predicted"/>
<protein>
    <submittedName>
        <fullName evidence="2">UNC89-like protein</fullName>
    </submittedName>
</protein>
<dbReference type="InterPro" id="IPR013098">
    <property type="entry name" value="Ig_I-set"/>
</dbReference>
<reference evidence="2" key="1">
    <citation type="submission" date="2022-11" db="EMBL/GenBank/DDBJ databases">
        <title>Centuries of genome instability and evolution in soft-shell clam transmissible cancer (bioRxiv).</title>
        <authorList>
            <person name="Hart S.F.M."/>
            <person name="Yonemitsu M.A."/>
            <person name="Giersch R.M."/>
            <person name="Beal B.F."/>
            <person name="Arriagada G."/>
            <person name="Davis B.W."/>
            <person name="Ostrander E.A."/>
            <person name="Goff S.P."/>
            <person name="Metzger M.J."/>
        </authorList>
    </citation>
    <scope>NUCLEOTIDE SEQUENCE</scope>
    <source>
        <strain evidence="2">MELC-2E11</strain>
        <tissue evidence="2">Siphon/mantle</tissue>
    </source>
</reference>
<dbReference type="PANTHER" id="PTHR47633:SF4">
    <property type="entry name" value="MYOPALLADIN ISOFORM X1"/>
    <property type="match status" value="1"/>
</dbReference>
<feature type="domain" description="Ig-like" evidence="1">
    <location>
        <begin position="282"/>
        <end position="364"/>
    </location>
</feature>
<organism evidence="2 3">
    <name type="scientific">Mya arenaria</name>
    <name type="common">Soft-shell clam</name>
    <dbReference type="NCBI Taxonomy" id="6604"/>
    <lineage>
        <taxon>Eukaryota</taxon>
        <taxon>Metazoa</taxon>
        <taxon>Spiralia</taxon>
        <taxon>Lophotrochozoa</taxon>
        <taxon>Mollusca</taxon>
        <taxon>Bivalvia</taxon>
        <taxon>Autobranchia</taxon>
        <taxon>Heteroconchia</taxon>
        <taxon>Euheterodonta</taxon>
        <taxon>Imparidentia</taxon>
        <taxon>Neoheterodontei</taxon>
        <taxon>Myida</taxon>
        <taxon>Myoidea</taxon>
        <taxon>Myidae</taxon>
        <taxon>Mya</taxon>
    </lineage>
</organism>
<feature type="domain" description="Ig-like" evidence="1">
    <location>
        <begin position="163"/>
        <end position="248"/>
    </location>
</feature>
<dbReference type="InterPro" id="IPR007110">
    <property type="entry name" value="Ig-like_dom"/>
</dbReference>
<dbReference type="SMART" id="SM00409">
    <property type="entry name" value="IG"/>
    <property type="match status" value="6"/>
</dbReference>
<evidence type="ECO:0000313" key="2">
    <source>
        <dbReference type="EMBL" id="WAR10995.1"/>
    </source>
</evidence>
<gene>
    <name evidence="2" type="ORF">MAR_036071</name>
</gene>
<dbReference type="SUPFAM" id="SSF48726">
    <property type="entry name" value="Immunoglobulin"/>
    <property type="match status" value="6"/>
</dbReference>
<evidence type="ECO:0000313" key="3">
    <source>
        <dbReference type="Proteomes" id="UP001164746"/>
    </source>
</evidence>
<dbReference type="EMBL" id="CP111018">
    <property type="protein sequence ID" value="WAR10995.1"/>
    <property type="molecule type" value="Genomic_DNA"/>
</dbReference>
<dbReference type="InterPro" id="IPR003599">
    <property type="entry name" value="Ig_sub"/>
</dbReference>
<dbReference type="Proteomes" id="UP001164746">
    <property type="component" value="Chromosome 7"/>
</dbReference>
<dbReference type="Gene3D" id="2.60.40.10">
    <property type="entry name" value="Immunoglobulins"/>
    <property type="match status" value="6"/>
</dbReference>
<evidence type="ECO:0000259" key="1">
    <source>
        <dbReference type="PROSITE" id="PS50835"/>
    </source>
</evidence>
<feature type="domain" description="Ig-like" evidence="1">
    <location>
        <begin position="428"/>
        <end position="516"/>
    </location>
</feature>
<dbReference type="Pfam" id="PF07679">
    <property type="entry name" value="I-set"/>
    <property type="match status" value="6"/>
</dbReference>
<dbReference type="SMART" id="SM00408">
    <property type="entry name" value="IGc2"/>
    <property type="match status" value="5"/>
</dbReference>
<dbReference type="InterPro" id="IPR036179">
    <property type="entry name" value="Ig-like_dom_sf"/>
</dbReference>
<keyword evidence="3" id="KW-1185">Reference proteome</keyword>
<dbReference type="PANTHER" id="PTHR47633">
    <property type="entry name" value="IMMUNOGLOBULIN"/>
    <property type="match status" value="1"/>
</dbReference>
<dbReference type="PROSITE" id="PS50835">
    <property type="entry name" value="IG_LIKE"/>
    <property type="match status" value="4"/>
</dbReference>
<dbReference type="InterPro" id="IPR003598">
    <property type="entry name" value="Ig_sub2"/>
</dbReference>
<dbReference type="InterPro" id="IPR013783">
    <property type="entry name" value="Ig-like_fold"/>
</dbReference>
<accession>A0ABY7EME0</accession>
<feature type="domain" description="Ig-like" evidence="1">
    <location>
        <begin position="60"/>
        <end position="150"/>
    </location>
</feature>